<dbReference type="Pfam" id="PF19578">
    <property type="entry name" value="DUF6090"/>
    <property type="match status" value="1"/>
</dbReference>
<dbReference type="RefSeq" id="WP_224529737.1">
    <property type="nucleotide sequence ID" value="NZ_JAIUJR010000007.1"/>
</dbReference>
<proteinExistence type="predicted"/>
<keyword evidence="3" id="KW-1185">Reference proteome</keyword>
<name>A0ABS7XT85_9FLAO</name>
<evidence type="ECO:0000313" key="2">
    <source>
        <dbReference type="EMBL" id="MCA0133233.1"/>
    </source>
</evidence>
<dbReference type="EMBL" id="JAIUJR010000007">
    <property type="protein sequence ID" value="MCA0133233.1"/>
    <property type="molecule type" value="Genomic_DNA"/>
</dbReference>
<dbReference type="InterPro" id="IPR045749">
    <property type="entry name" value="DUF6090"/>
</dbReference>
<evidence type="ECO:0000256" key="1">
    <source>
        <dbReference type="SAM" id="Phobius"/>
    </source>
</evidence>
<comment type="caution">
    <text evidence="2">The sequence shown here is derived from an EMBL/GenBank/DDBJ whole genome shotgun (WGS) entry which is preliminary data.</text>
</comment>
<reference evidence="3" key="1">
    <citation type="submission" date="2023-07" db="EMBL/GenBank/DDBJ databases">
        <authorList>
            <person name="Yue Y."/>
        </authorList>
    </citation>
    <scope>NUCLEOTIDE SEQUENCE [LARGE SCALE GENOMIC DNA]</scope>
    <source>
        <strain evidence="3">D23</strain>
    </source>
</reference>
<protein>
    <submittedName>
        <fullName evidence="2">Uncharacterized protein</fullName>
    </submittedName>
</protein>
<keyword evidence="1" id="KW-0472">Membrane</keyword>
<sequence length="239" mass="27531">MENKTGKYLKYAIGEIILVVIGILIALQINNWNEQRKANKQELLLLKQLQIDINSNLNEVVELNERLNINKVGIDSLSARLNKKHYDIMVPVFLSQALRKSDFNYASSGYNLMQNGKASLISDEAILKSVLSLYENDFPDIITRQNEMKNGIDIIQRNFINKLFVKSENDLNIKFNEFDEVATDLFAPIDYYSLTENIEFKNILIQLGKLVEVRLAYLNKTEGNLNKTTTLLNSKFYLE</sequence>
<feature type="transmembrane region" description="Helical" evidence="1">
    <location>
        <begin position="12"/>
        <end position="29"/>
    </location>
</feature>
<evidence type="ECO:0000313" key="3">
    <source>
        <dbReference type="Proteomes" id="UP001198901"/>
    </source>
</evidence>
<dbReference type="Proteomes" id="UP001198901">
    <property type="component" value="Unassembled WGS sequence"/>
</dbReference>
<accession>A0ABS7XT85</accession>
<keyword evidence="1" id="KW-1133">Transmembrane helix</keyword>
<keyword evidence="1" id="KW-0812">Transmembrane</keyword>
<organism evidence="2 3">
    <name type="scientific">Winogradskyella alexanderae</name>
    <dbReference type="NCBI Taxonomy" id="2877123"/>
    <lineage>
        <taxon>Bacteria</taxon>
        <taxon>Pseudomonadati</taxon>
        <taxon>Bacteroidota</taxon>
        <taxon>Flavobacteriia</taxon>
        <taxon>Flavobacteriales</taxon>
        <taxon>Flavobacteriaceae</taxon>
        <taxon>Winogradskyella</taxon>
    </lineage>
</organism>
<gene>
    <name evidence="2" type="ORF">LBU54_11615</name>
</gene>